<evidence type="ECO:0000259" key="1">
    <source>
        <dbReference type="Pfam" id="PF08447"/>
    </source>
</evidence>
<dbReference type="GO" id="GO:0007165">
    <property type="term" value="P:signal transduction"/>
    <property type="evidence" value="ECO:0007669"/>
    <property type="project" value="InterPro"/>
</dbReference>
<comment type="caution">
    <text evidence="2">The sequence shown here is derived from an EMBL/GenBank/DDBJ whole genome shotgun (WGS) entry which is preliminary data.</text>
</comment>
<dbReference type="GO" id="GO:0004114">
    <property type="term" value="F:3',5'-cyclic-nucleotide phosphodiesterase activity"/>
    <property type="evidence" value="ECO:0007669"/>
    <property type="project" value="InterPro"/>
</dbReference>
<protein>
    <recommendedName>
        <fullName evidence="1">PAS fold-3 domain-containing protein</fullName>
    </recommendedName>
</protein>
<dbReference type="AlphaFoldDB" id="A0A9K3CV98"/>
<dbReference type="InterPro" id="IPR035965">
    <property type="entry name" value="PAS-like_dom_sf"/>
</dbReference>
<feature type="domain" description="PAS fold-3" evidence="1">
    <location>
        <begin position="13"/>
        <end position="100"/>
    </location>
</feature>
<proteinExistence type="predicted"/>
<dbReference type="Proteomes" id="UP000265618">
    <property type="component" value="Unassembled WGS sequence"/>
</dbReference>
<evidence type="ECO:0000313" key="2">
    <source>
        <dbReference type="EMBL" id="GIQ83958.1"/>
    </source>
</evidence>
<dbReference type="EMBL" id="BDIP01001247">
    <property type="protein sequence ID" value="GIQ83958.1"/>
    <property type="molecule type" value="Genomic_DNA"/>
</dbReference>
<dbReference type="SUPFAM" id="SSF109604">
    <property type="entry name" value="HD-domain/PDEase-like"/>
    <property type="match status" value="1"/>
</dbReference>
<accession>A0A9K3CV98</accession>
<dbReference type="Gene3D" id="3.30.450.20">
    <property type="entry name" value="PAS domain"/>
    <property type="match status" value="1"/>
</dbReference>
<reference evidence="2 3" key="1">
    <citation type="journal article" date="2018" name="PLoS ONE">
        <title>The draft genome of Kipferlia bialata reveals reductive genome evolution in fornicate parasites.</title>
        <authorList>
            <person name="Tanifuji G."/>
            <person name="Takabayashi S."/>
            <person name="Kume K."/>
            <person name="Takagi M."/>
            <person name="Nakayama T."/>
            <person name="Kamikawa R."/>
            <person name="Inagaki Y."/>
            <person name="Hashimoto T."/>
        </authorList>
    </citation>
    <scope>NUCLEOTIDE SEQUENCE [LARGE SCALE GENOMIC DNA]</scope>
    <source>
        <strain evidence="2">NY0173</strain>
    </source>
</reference>
<name>A0A9K3CV98_9EUKA</name>
<organism evidence="2 3">
    <name type="scientific">Kipferlia bialata</name>
    <dbReference type="NCBI Taxonomy" id="797122"/>
    <lineage>
        <taxon>Eukaryota</taxon>
        <taxon>Metamonada</taxon>
        <taxon>Carpediemonas-like organisms</taxon>
        <taxon>Kipferlia</taxon>
    </lineage>
</organism>
<dbReference type="InterPro" id="IPR013655">
    <property type="entry name" value="PAS_fold_3"/>
</dbReference>
<dbReference type="Pfam" id="PF08447">
    <property type="entry name" value="PAS_3"/>
    <property type="match status" value="1"/>
</dbReference>
<gene>
    <name evidence="2" type="ORF">KIPB_005365</name>
</gene>
<sequence length="412" mass="45373">MRHQDGAPLMAHITVYKAWLNLLGIHTKEGEAKEIVAIPFNVHPDDVQNMYTAFSEAFFGSGEYNCIYRQLLPNGTYARMQSYGSAVRHDAKGVPTLVAGPYMVLNSCDHCVDCLIKRFYMLYADWECHTALERACTETAFDARVLDKQLGGFGFGWLFMYAYTHEAHTPLSAHINIKDLVKVLFTIYRMHHKNEFHNTIQTLDALQLALLLCNSIHAASLLAGVLIGCGVSLGPAGAVAFAKRLVMSTTLSTDTCFQLRRLSPAVFLYDRVKAEAVLPSALADPDSELGHSQSVLASAIVTAAYVGNSARPWKVASRFGRHAMQEAFESGAKGVKAEWGTCETTCVAQIMFIGSKVIPLLTGLLSHMRQTDMTSGVTLVSALLFNATDNRDRWHREVRGQSNTVGVDSKDM</sequence>
<dbReference type="SUPFAM" id="SSF55785">
    <property type="entry name" value="PYP-like sensor domain (PAS domain)"/>
    <property type="match status" value="1"/>
</dbReference>
<dbReference type="Gene3D" id="1.10.1300.10">
    <property type="entry name" value="3'5'-cyclic nucleotide phosphodiesterase, catalytic domain"/>
    <property type="match status" value="1"/>
</dbReference>
<dbReference type="InterPro" id="IPR036971">
    <property type="entry name" value="PDEase_catalytic_dom_sf"/>
</dbReference>
<keyword evidence="3" id="KW-1185">Reference proteome</keyword>
<evidence type="ECO:0000313" key="3">
    <source>
        <dbReference type="Proteomes" id="UP000265618"/>
    </source>
</evidence>